<organism evidence="2">
    <name type="scientific">Mizugakiibacter sediminis</name>
    <dbReference type="NCBI Taxonomy" id="1475481"/>
    <lineage>
        <taxon>Bacteria</taxon>
        <taxon>Pseudomonadati</taxon>
        <taxon>Pseudomonadota</taxon>
        <taxon>Gammaproteobacteria</taxon>
        <taxon>Lysobacterales</taxon>
        <taxon>Rhodanobacteraceae</taxon>
        <taxon>Mizugakiibacter</taxon>
    </lineage>
</organism>
<evidence type="ECO:0000313" key="2">
    <source>
        <dbReference type="EMBL" id="GAP64780.1"/>
    </source>
</evidence>
<gene>
    <name evidence="2" type="ORF">MBSD_n0062</name>
</gene>
<dbReference type="EMBL" id="DF970134">
    <property type="protein sequence ID" value="GAP64780.1"/>
    <property type="molecule type" value="Genomic_DNA"/>
</dbReference>
<name>A0A0K8QIK6_9GAMM</name>
<reference evidence="2" key="1">
    <citation type="submission" date="2015-08" db="EMBL/GenBank/DDBJ databases">
        <title>Complete DNA Sequence of Pseudomonas syringae pv. actinidiae, the Causal Agent of Kiwifruit Canker Disease.</title>
        <authorList>
            <person name="Rikkerink E.H.A."/>
            <person name="Fineran P.C."/>
        </authorList>
    </citation>
    <scope>NUCLEOTIDE SEQUENCE</scope>
    <source>
        <strain evidence="2">SkMP5</strain>
    </source>
</reference>
<proteinExistence type="predicted"/>
<dbReference type="Proteomes" id="UP000253740">
    <property type="component" value="Unassembled WGS sequence"/>
</dbReference>
<dbReference type="AlphaFoldDB" id="A0A0K8QIK6"/>
<evidence type="ECO:0000256" key="1">
    <source>
        <dbReference type="SAM" id="MobiDB-lite"/>
    </source>
</evidence>
<keyword evidence="3" id="KW-1185">Reference proteome</keyword>
<accession>A0A0K8QIK6</accession>
<protein>
    <submittedName>
        <fullName evidence="2">Uncharacterized protein</fullName>
    </submittedName>
</protein>
<dbReference type="RefSeq" id="WP_062533982.1">
    <property type="nucleotide sequence ID" value="NZ_DF970134.1"/>
</dbReference>
<feature type="compositionally biased region" description="Basic and acidic residues" evidence="1">
    <location>
        <begin position="35"/>
        <end position="46"/>
    </location>
</feature>
<sequence>MPLSPLHQLQIRHPHRSVVGAPVRTRPAPGPRPENGARRRERRVDETLQQSFPASDPPSWTLGRTAPRR</sequence>
<feature type="region of interest" description="Disordered" evidence="1">
    <location>
        <begin position="1"/>
        <end position="69"/>
    </location>
</feature>
<evidence type="ECO:0000313" key="3">
    <source>
        <dbReference type="Proteomes" id="UP000253740"/>
    </source>
</evidence>